<evidence type="ECO:0000313" key="2">
    <source>
        <dbReference type="Proteomes" id="UP000019140"/>
    </source>
</evidence>
<proteinExistence type="predicted"/>
<gene>
    <name evidence="1" type="ORF">ETSY2_40570</name>
</gene>
<dbReference type="EMBL" id="AZHX01001815">
    <property type="protein sequence ID" value="ETW99614.1"/>
    <property type="molecule type" value="Genomic_DNA"/>
</dbReference>
<protein>
    <submittedName>
        <fullName evidence="1">Uncharacterized protein</fullName>
    </submittedName>
</protein>
<dbReference type="HOGENOM" id="CLU_3181479_0_0_7"/>
<dbReference type="Proteomes" id="UP000019140">
    <property type="component" value="Unassembled WGS sequence"/>
</dbReference>
<reference evidence="1 2" key="1">
    <citation type="journal article" date="2014" name="Nature">
        <title>An environmental bacterial taxon with a large and distinct metabolic repertoire.</title>
        <authorList>
            <person name="Wilson M.C."/>
            <person name="Mori T."/>
            <person name="Ruckert C."/>
            <person name="Uria A.R."/>
            <person name="Helf M.J."/>
            <person name="Takada K."/>
            <person name="Gernert C."/>
            <person name="Steffens U.A."/>
            <person name="Heycke N."/>
            <person name="Schmitt S."/>
            <person name="Rinke C."/>
            <person name="Helfrich E.J."/>
            <person name="Brachmann A.O."/>
            <person name="Gurgui C."/>
            <person name="Wakimoto T."/>
            <person name="Kracht M."/>
            <person name="Crusemann M."/>
            <person name="Hentschel U."/>
            <person name="Abe I."/>
            <person name="Matsunaga S."/>
            <person name="Kalinowski J."/>
            <person name="Takeyama H."/>
            <person name="Piel J."/>
        </authorList>
    </citation>
    <scope>NUCLEOTIDE SEQUENCE [LARGE SCALE GENOMIC DNA]</scope>
    <source>
        <strain evidence="2">TSY2</strain>
    </source>
</reference>
<name>W4LP07_9BACT</name>
<organism evidence="1 2">
    <name type="scientific">Candidatus Entotheonella gemina</name>
    <dbReference type="NCBI Taxonomy" id="1429439"/>
    <lineage>
        <taxon>Bacteria</taxon>
        <taxon>Pseudomonadati</taxon>
        <taxon>Nitrospinota/Tectimicrobiota group</taxon>
        <taxon>Candidatus Tectimicrobiota</taxon>
        <taxon>Candidatus Entotheonellia</taxon>
        <taxon>Candidatus Entotheonellales</taxon>
        <taxon>Candidatus Entotheonellaceae</taxon>
        <taxon>Candidatus Entotheonella</taxon>
    </lineage>
</organism>
<evidence type="ECO:0000313" key="1">
    <source>
        <dbReference type="EMBL" id="ETW99614.1"/>
    </source>
</evidence>
<comment type="caution">
    <text evidence="1">The sequence shown here is derived from an EMBL/GenBank/DDBJ whole genome shotgun (WGS) entry which is preliminary data.</text>
</comment>
<accession>W4LP07</accession>
<keyword evidence="2" id="KW-1185">Reference proteome</keyword>
<sequence length="46" mass="5336">MIRGQTAQEVAKFRLLITAEDLADVEEPSQQVVLSTEMFRVKKGWW</sequence>
<dbReference type="AlphaFoldDB" id="W4LP07"/>